<evidence type="ECO:0000313" key="7">
    <source>
        <dbReference type="EMBL" id="GER40873.1"/>
    </source>
</evidence>
<dbReference type="OrthoDB" id="103454at2759"/>
<sequence>MFSTPSKKSSFSARNNVANRRDDDSTPAAGNRRPLLDSPAVPNRPASGTPAPWFSRPSVLARISLAKGSFSGYDVDAVEPVYVGEFPQVLGIAQMTVQNYCHADASISGGMDKETSLAWIICGNGLFIWGFLSSAASRKCINIDLMSVKEEIGDVTSNSYLPNNWLVRFVNWDSLKKAGSITVQQLNSAGIILCNKKTGDLLFWPDISNADGMLPFTSRAFSDKHGNNAAKSFYINSLITSPVSSTNKSCIALACSSNGELWRFFCSPSGIQLEQIEHGMSNKLSEGNDNGSSVASKGFPGSLIWQFSSHSSEDTTKQFLLLTNHEIQCYAVKLSSDLDVVKLWTHEISGFDGDLDIQKNLAGEKRIWPLDLAVDSVGKVITVLIAIICKDRVTSSSYSEYSLLTMRYRSGVDTAKPIGKQIIIPKARVEDEEFLFSMRLKVGGKPAGSAIILSGDGTATVSYCWRKFTKLYQFDLPNDAGTVLDASVIPSLEESEVGTWVVLTEKAGVWAIPERAVLPESDRQRAGLTRGARRDPQDEESEYLLSQFFDEFLLSGQVDGVLDELKNSRAFEREGERNVFARMSKSIVDTLAKHWMTTGGSEIALSVVSTQLVDKQQKHQRFLQFLALSKCHEELCDRQRQSMQIIMEHGEKLASIIQLTELLNAISHATESGVGSYYDSDARTSGALWDLIQLVGERARRNTVLLMDRDNAEVFYSKVSELEELFHCLAGNIEHIITQNMPIILQSQRACELANACVTIFRTAIDYGADHHLLYPPPEGLTPWYSNFVVWSGLWNIASFMLQLLSGTERLKVSVVLDFYSNLVVLSEILLESYSNAITAKVVRKEDHRSLLEEYSKCRDTLLGSLYKQVKDFIQAKLQDSPEENEELNKDTLMTFSSKLLSIARRHEGYQTMWNICCDRNDFNLLQSLMHENIGPKGGFSFFVFKQLYDSKQFSKLMRLGEEFRDELATFLRQHPNLRWLHELFLRQFSSASETLHALSNFSLPKDNRSVSDTDETEPTGPLPKLTLARRKHFLNLAKLSAMAGREAGYELKVKRIKADLNFLQVQEEIMRLLHDDDEDKQFMVQQLLDPLELIRMCLRIKKRELSLRPFDIFSWMSVSFLRSNTFILQECWRNVASQDDWERLYGLSMTEGWSDDRTSEVLEQTALFHAARKCYGPRSKKFNVKFDEMLPLRKGSNVIGLSVEEVMIEHKDYPDAGKLMLTAILLGSV</sequence>
<comment type="subcellular location">
    <subcellularLocation>
        <location evidence="1">Nucleus</location>
    </subcellularLocation>
</comment>
<dbReference type="GO" id="GO:0017056">
    <property type="term" value="F:structural constituent of nuclear pore"/>
    <property type="evidence" value="ECO:0007669"/>
    <property type="project" value="InterPro"/>
</dbReference>
<proteinExistence type="inferred from homology"/>
<keyword evidence="4" id="KW-0539">Nucleus</keyword>
<dbReference type="AlphaFoldDB" id="A0A5A7Q6J6"/>
<dbReference type="PANTHER" id="PTHR13405:SF11">
    <property type="entry name" value="NUCLEAR PORE COMPLEX PROTEIN NUP133"/>
    <property type="match status" value="1"/>
</dbReference>
<keyword evidence="8" id="KW-1185">Reference proteome</keyword>
<dbReference type="SUPFAM" id="SSF117289">
    <property type="entry name" value="Nucleoporin domain"/>
    <property type="match status" value="1"/>
</dbReference>
<evidence type="ECO:0000256" key="1">
    <source>
        <dbReference type="ARBA" id="ARBA00004123"/>
    </source>
</evidence>
<accession>A0A5A7Q6J6</accession>
<comment type="similarity">
    <text evidence="2">Belongs to the nucleoporin Nup133 family.</text>
</comment>
<dbReference type="InterPro" id="IPR037624">
    <property type="entry name" value="Nup133-like"/>
</dbReference>
<evidence type="ECO:0000256" key="5">
    <source>
        <dbReference type="SAM" id="MobiDB-lite"/>
    </source>
</evidence>
<dbReference type="GO" id="GO:0016973">
    <property type="term" value="P:poly(A)+ mRNA export from nucleus"/>
    <property type="evidence" value="ECO:0007669"/>
    <property type="project" value="TreeGrafter"/>
</dbReference>
<evidence type="ECO:0000256" key="2">
    <source>
        <dbReference type="ARBA" id="ARBA00005569"/>
    </source>
</evidence>
<feature type="compositionally biased region" description="Polar residues" evidence="5">
    <location>
        <begin position="1"/>
        <end position="18"/>
    </location>
</feature>
<evidence type="ECO:0000259" key="6">
    <source>
        <dbReference type="Pfam" id="PF08801"/>
    </source>
</evidence>
<dbReference type="InterPro" id="IPR015943">
    <property type="entry name" value="WD40/YVTN_repeat-like_dom_sf"/>
</dbReference>
<gene>
    <name evidence="7" type="ORF">STAS_17557</name>
</gene>
<comment type="caution">
    <text evidence="7">The sequence shown here is derived from an EMBL/GenBank/DDBJ whole genome shotgun (WGS) entry which is preliminary data.</text>
</comment>
<evidence type="ECO:0000313" key="8">
    <source>
        <dbReference type="Proteomes" id="UP000325081"/>
    </source>
</evidence>
<reference evidence="8" key="1">
    <citation type="journal article" date="2019" name="Curr. Biol.">
        <title>Genome Sequence of Striga asiatica Provides Insight into the Evolution of Plant Parasitism.</title>
        <authorList>
            <person name="Yoshida S."/>
            <person name="Kim S."/>
            <person name="Wafula E.K."/>
            <person name="Tanskanen J."/>
            <person name="Kim Y.M."/>
            <person name="Honaas L."/>
            <person name="Yang Z."/>
            <person name="Spallek T."/>
            <person name="Conn C.E."/>
            <person name="Ichihashi Y."/>
            <person name="Cheong K."/>
            <person name="Cui S."/>
            <person name="Der J.P."/>
            <person name="Gundlach H."/>
            <person name="Jiao Y."/>
            <person name="Hori C."/>
            <person name="Ishida J.K."/>
            <person name="Kasahara H."/>
            <person name="Kiba T."/>
            <person name="Kim M.S."/>
            <person name="Koo N."/>
            <person name="Laohavisit A."/>
            <person name="Lee Y.H."/>
            <person name="Lumba S."/>
            <person name="McCourt P."/>
            <person name="Mortimer J.C."/>
            <person name="Mutuku J.M."/>
            <person name="Nomura T."/>
            <person name="Sasaki-Sekimoto Y."/>
            <person name="Seto Y."/>
            <person name="Wang Y."/>
            <person name="Wakatake T."/>
            <person name="Sakakibara H."/>
            <person name="Demura T."/>
            <person name="Yamaguchi S."/>
            <person name="Yoneyama K."/>
            <person name="Manabe R.I."/>
            <person name="Nelson D.C."/>
            <person name="Schulman A.H."/>
            <person name="Timko M.P."/>
            <person name="dePamphilis C.W."/>
            <person name="Choi D."/>
            <person name="Shirasu K."/>
        </authorList>
    </citation>
    <scope>NUCLEOTIDE SEQUENCE [LARGE SCALE GENOMIC DNA]</scope>
    <source>
        <strain evidence="8">cv. UVA1</strain>
    </source>
</reference>
<evidence type="ECO:0000256" key="4">
    <source>
        <dbReference type="ARBA" id="ARBA00023242"/>
    </source>
</evidence>
<dbReference type="InterPro" id="IPR014908">
    <property type="entry name" value="Nucleoporin_Nup133/Nup155_N"/>
</dbReference>
<evidence type="ECO:0000256" key="3">
    <source>
        <dbReference type="ARBA" id="ARBA00022448"/>
    </source>
</evidence>
<dbReference type="GO" id="GO:0000972">
    <property type="term" value="P:transcription-dependent tethering of RNA polymerase II gene DNA at nuclear periphery"/>
    <property type="evidence" value="ECO:0007669"/>
    <property type="project" value="TreeGrafter"/>
</dbReference>
<organism evidence="7 8">
    <name type="scientific">Striga asiatica</name>
    <name type="common">Asiatic witchweed</name>
    <name type="synonym">Buchnera asiatica</name>
    <dbReference type="NCBI Taxonomy" id="4170"/>
    <lineage>
        <taxon>Eukaryota</taxon>
        <taxon>Viridiplantae</taxon>
        <taxon>Streptophyta</taxon>
        <taxon>Embryophyta</taxon>
        <taxon>Tracheophyta</taxon>
        <taxon>Spermatophyta</taxon>
        <taxon>Magnoliopsida</taxon>
        <taxon>eudicotyledons</taxon>
        <taxon>Gunneridae</taxon>
        <taxon>Pentapetalae</taxon>
        <taxon>asterids</taxon>
        <taxon>lamiids</taxon>
        <taxon>Lamiales</taxon>
        <taxon>Orobanchaceae</taxon>
        <taxon>Buchnereae</taxon>
        <taxon>Striga</taxon>
    </lineage>
</organism>
<dbReference type="Proteomes" id="UP000325081">
    <property type="component" value="Unassembled WGS sequence"/>
</dbReference>
<dbReference type="PANTHER" id="PTHR13405">
    <property type="entry name" value="NUCLEAR PORE COMPLEX PROTEIN NUP133"/>
    <property type="match status" value="1"/>
</dbReference>
<feature type="region of interest" description="Disordered" evidence="5">
    <location>
        <begin position="1"/>
        <end position="49"/>
    </location>
</feature>
<dbReference type="EMBL" id="BKCP01005983">
    <property type="protein sequence ID" value="GER40873.1"/>
    <property type="molecule type" value="Genomic_DNA"/>
</dbReference>
<name>A0A5A7Q6J6_STRAF</name>
<dbReference type="GO" id="GO:0031080">
    <property type="term" value="C:nuclear pore outer ring"/>
    <property type="evidence" value="ECO:0007669"/>
    <property type="project" value="TreeGrafter"/>
</dbReference>
<keyword evidence="3" id="KW-0813">Transport</keyword>
<dbReference type="GO" id="GO:0006606">
    <property type="term" value="P:protein import into nucleus"/>
    <property type="evidence" value="ECO:0007669"/>
    <property type="project" value="TreeGrafter"/>
</dbReference>
<dbReference type="Gene3D" id="2.130.10.10">
    <property type="entry name" value="YVTN repeat-like/Quinoprotein amine dehydrogenase"/>
    <property type="match status" value="1"/>
</dbReference>
<protein>
    <submittedName>
        <fullName evidence="7">Nucleoporin</fullName>
    </submittedName>
</protein>
<feature type="domain" description="Nucleoporin Nup133/Nup155-like N-terminal" evidence="6">
    <location>
        <begin position="98"/>
        <end position="510"/>
    </location>
</feature>
<dbReference type="Pfam" id="PF08801">
    <property type="entry name" value="Nucleoporin_N"/>
    <property type="match status" value="1"/>
</dbReference>